<name>A0A6G0Z450_APHCR</name>
<evidence type="ECO:0000313" key="1">
    <source>
        <dbReference type="EMBL" id="KAF0765214.1"/>
    </source>
</evidence>
<sequence length="122" mass="14485">MLPMKIRLVLGQDRLHSERSDECINFTMMCFFFVSVYGIISRNNDSISNFGGGFQWKIQKLITFKFLRNLSKTRKLKNNLHFGVFRPSKYKPPFSPTTGNYILMRNHLRSELFFKFVTNQYV</sequence>
<reference evidence="1 2" key="1">
    <citation type="submission" date="2019-08" db="EMBL/GenBank/DDBJ databases">
        <title>Whole genome of Aphis craccivora.</title>
        <authorList>
            <person name="Voronova N.V."/>
            <person name="Shulinski R.S."/>
            <person name="Bandarenka Y.V."/>
            <person name="Zhorov D.G."/>
            <person name="Warner D."/>
        </authorList>
    </citation>
    <scope>NUCLEOTIDE SEQUENCE [LARGE SCALE GENOMIC DNA]</scope>
    <source>
        <strain evidence="1">180601</strain>
        <tissue evidence="1">Whole Body</tissue>
    </source>
</reference>
<evidence type="ECO:0000313" key="2">
    <source>
        <dbReference type="Proteomes" id="UP000478052"/>
    </source>
</evidence>
<dbReference type="Proteomes" id="UP000478052">
    <property type="component" value="Unassembled WGS sequence"/>
</dbReference>
<gene>
    <name evidence="1" type="ORF">FWK35_00013085</name>
</gene>
<proteinExistence type="predicted"/>
<protein>
    <submittedName>
        <fullName evidence="1">Uncharacterized protein</fullName>
    </submittedName>
</protein>
<accession>A0A6G0Z450</accession>
<comment type="caution">
    <text evidence="1">The sequence shown here is derived from an EMBL/GenBank/DDBJ whole genome shotgun (WGS) entry which is preliminary data.</text>
</comment>
<dbReference type="EMBL" id="VUJU01001455">
    <property type="protein sequence ID" value="KAF0765214.1"/>
    <property type="molecule type" value="Genomic_DNA"/>
</dbReference>
<organism evidence="1 2">
    <name type="scientific">Aphis craccivora</name>
    <name type="common">Cowpea aphid</name>
    <dbReference type="NCBI Taxonomy" id="307492"/>
    <lineage>
        <taxon>Eukaryota</taxon>
        <taxon>Metazoa</taxon>
        <taxon>Ecdysozoa</taxon>
        <taxon>Arthropoda</taxon>
        <taxon>Hexapoda</taxon>
        <taxon>Insecta</taxon>
        <taxon>Pterygota</taxon>
        <taxon>Neoptera</taxon>
        <taxon>Paraneoptera</taxon>
        <taxon>Hemiptera</taxon>
        <taxon>Sternorrhyncha</taxon>
        <taxon>Aphidomorpha</taxon>
        <taxon>Aphidoidea</taxon>
        <taxon>Aphididae</taxon>
        <taxon>Aphidini</taxon>
        <taxon>Aphis</taxon>
        <taxon>Aphis</taxon>
    </lineage>
</organism>
<keyword evidence="2" id="KW-1185">Reference proteome</keyword>
<dbReference type="AlphaFoldDB" id="A0A6G0Z450"/>